<dbReference type="CDD" id="cd19963">
    <property type="entry name" value="PBP1_BMP-like"/>
    <property type="match status" value="1"/>
</dbReference>
<accession>A0A1K1MGQ0</accession>
<evidence type="ECO:0000313" key="4">
    <source>
        <dbReference type="EMBL" id="SFW22325.1"/>
    </source>
</evidence>
<evidence type="ECO:0000259" key="3">
    <source>
        <dbReference type="Pfam" id="PF02608"/>
    </source>
</evidence>
<feature type="domain" description="ABC transporter substrate-binding protein PnrA-like" evidence="3">
    <location>
        <begin position="40"/>
        <end position="323"/>
    </location>
</feature>
<name>A0A1K1MGQ0_SELRU</name>
<dbReference type="EMBL" id="FPJA01000004">
    <property type="protein sequence ID" value="SFW22325.1"/>
    <property type="molecule type" value="Genomic_DNA"/>
</dbReference>
<dbReference type="InterPro" id="IPR003760">
    <property type="entry name" value="PnrA-like"/>
</dbReference>
<dbReference type="PANTHER" id="PTHR43208:SF1">
    <property type="entry name" value="ABC TRANSPORTER SUBSTRATE-BINDING PROTEIN"/>
    <property type="match status" value="1"/>
</dbReference>
<keyword evidence="5" id="KW-1185">Reference proteome</keyword>
<proteinExistence type="predicted"/>
<dbReference type="SUPFAM" id="SSF53822">
    <property type="entry name" value="Periplasmic binding protein-like I"/>
    <property type="match status" value="1"/>
</dbReference>
<evidence type="ECO:0000256" key="1">
    <source>
        <dbReference type="ARBA" id="ARBA00022729"/>
    </source>
</evidence>
<keyword evidence="1" id="KW-0732">Signal</keyword>
<keyword evidence="2" id="KW-0472">Membrane</keyword>
<dbReference type="InterPro" id="IPR028082">
    <property type="entry name" value="Peripla_BP_I"/>
</dbReference>
<keyword evidence="2" id="KW-0812">Transmembrane</keyword>
<protein>
    <submittedName>
        <fullName evidence="4">Basic membrane protein A</fullName>
    </submittedName>
</protein>
<reference evidence="5" key="1">
    <citation type="submission" date="2016-11" db="EMBL/GenBank/DDBJ databases">
        <authorList>
            <person name="Varghese N."/>
            <person name="Submissions S."/>
        </authorList>
    </citation>
    <scope>NUCLEOTIDE SEQUENCE [LARGE SCALE GENOMIC DNA]</scope>
    <source>
        <strain evidence="5">C3</strain>
    </source>
</reference>
<gene>
    <name evidence="4" type="ORF">SAMN02910323_0845</name>
</gene>
<sequence>MNTNNSKARYVPALLVILTVAAIIFVIQSFRIPTETQNTTVGVVLIGSWADKAWNESHYKGLQKACDAYNCKLLGREYVADSGDAGTFYDAVDGLIKDGANVIFLTSFGYGSYLDKIAAKYPDVAFFTISGHGKANNCTSYFARLYQVRYLAGLVAGAATKTGVLGYVAAMPNSQTNRGINAYALGMRRANPQAKLLVHFTGSWDNQNAEMDSVVKLAAAGADVITYHEDKPNAIEKAEMMGLYTIGYGSTQANYSQRYLTAALYDWDAVYQKVLSDYISGRVTSTKDYWLDLSEGGVKLDKLSPLVEPATAELVELELQRIKKKDVFSGVIYDNKGQLRCDEGEQISDQELFYGMDWFVEGVEIDE</sequence>
<feature type="transmembrane region" description="Helical" evidence="2">
    <location>
        <begin position="12"/>
        <end position="30"/>
    </location>
</feature>
<keyword evidence="2" id="KW-1133">Transmembrane helix</keyword>
<dbReference type="GO" id="GO:0005886">
    <property type="term" value="C:plasma membrane"/>
    <property type="evidence" value="ECO:0007669"/>
    <property type="project" value="InterPro"/>
</dbReference>
<dbReference type="Pfam" id="PF02608">
    <property type="entry name" value="Bmp"/>
    <property type="match status" value="1"/>
</dbReference>
<dbReference type="InterPro" id="IPR052910">
    <property type="entry name" value="ABC-Purine-Binding"/>
</dbReference>
<evidence type="ECO:0000313" key="5">
    <source>
        <dbReference type="Proteomes" id="UP000182958"/>
    </source>
</evidence>
<dbReference type="AlphaFoldDB" id="A0A1K1MGQ0"/>
<dbReference type="PANTHER" id="PTHR43208">
    <property type="entry name" value="ABC TRANSPORTER SUBSTRATE-BINDING PROTEIN"/>
    <property type="match status" value="1"/>
</dbReference>
<organism evidence="4 5">
    <name type="scientific">Selenomonas ruminantium</name>
    <dbReference type="NCBI Taxonomy" id="971"/>
    <lineage>
        <taxon>Bacteria</taxon>
        <taxon>Bacillati</taxon>
        <taxon>Bacillota</taxon>
        <taxon>Negativicutes</taxon>
        <taxon>Selenomonadales</taxon>
        <taxon>Selenomonadaceae</taxon>
        <taxon>Selenomonas</taxon>
    </lineage>
</organism>
<evidence type="ECO:0000256" key="2">
    <source>
        <dbReference type="SAM" id="Phobius"/>
    </source>
</evidence>
<dbReference type="RefSeq" id="WP_072305659.1">
    <property type="nucleotide sequence ID" value="NZ_FPJA01000004.1"/>
</dbReference>
<dbReference type="Proteomes" id="UP000182958">
    <property type="component" value="Unassembled WGS sequence"/>
</dbReference>
<dbReference type="Gene3D" id="3.40.50.2300">
    <property type="match status" value="2"/>
</dbReference>